<dbReference type="EMBL" id="JMTM01000017">
    <property type="protein sequence ID" value="OAZ04692.1"/>
    <property type="molecule type" value="Genomic_DNA"/>
</dbReference>
<dbReference type="Proteomes" id="UP000093807">
    <property type="component" value="Unassembled WGS sequence"/>
</dbReference>
<organism evidence="2 3">
    <name type="scientific">Flavobacterium succinicans</name>
    <dbReference type="NCBI Taxonomy" id="29536"/>
    <lineage>
        <taxon>Bacteria</taxon>
        <taxon>Pseudomonadati</taxon>
        <taxon>Bacteroidota</taxon>
        <taxon>Flavobacteriia</taxon>
        <taxon>Flavobacteriales</taxon>
        <taxon>Flavobacteriaceae</taxon>
        <taxon>Flavobacterium</taxon>
    </lineage>
</organism>
<dbReference type="AlphaFoldDB" id="A0A199XTE9"/>
<proteinExistence type="predicted"/>
<feature type="domain" description="Peptidase C39-like" evidence="1">
    <location>
        <begin position="119"/>
        <end position="232"/>
    </location>
</feature>
<reference evidence="2 3" key="1">
    <citation type="submission" date="2016-06" db="EMBL/GenBank/DDBJ databases">
        <title>Draft genome sequence of Flavobacterium succinicans strain DD5b.</title>
        <authorList>
            <person name="Poehlein A."/>
            <person name="Daniel R."/>
            <person name="Simeonova D.D."/>
        </authorList>
    </citation>
    <scope>NUCLEOTIDE SEQUENCE [LARGE SCALE GENOMIC DNA]</scope>
    <source>
        <strain evidence="2 3">DD5b</strain>
    </source>
</reference>
<gene>
    <name evidence="2" type="ORF">FLB_05390</name>
</gene>
<dbReference type="OrthoDB" id="1365561at2"/>
<accession>A0A199XTE9</accession>
<evidence type="ECO:0000313" key="2">
    <source>
        <dbReference type="EMBL" id="OAZ04692.1"/>
    </source>
</evidence>
<name>A0A199XTE9_9FLAO</name>
<evidence type="ECO:0000313" key="3">
    <source>
        <dbReference type="Proteomes" id="UP000093807"/>
    </source>
</evidence>
<sequence>MLKSKQKKRKQIEDLQTVLEVINPIESKKILGGDWYTDRWADGRSDGNGGMILTFHNGNDGSWASGAGTFGGTYDPFYDGSYTSDWYNYGNDNTGGGGDNGSNPIILQNLPASVPKQFFPGACVPTSASFVASFFGSSQTPEFMMHEYGLKNNMTPLQEALALNNGLGHDQQVAFLLQQFYMTGVQSISQMTNAIDNKHIVMAATIDNNGNGHEVTIVGYDNATSEFTIANTATGAYEQINYADISLSIQSWEITGVKP</sequence>
<dbReference type="PROSITE" id="PS00639">
    <property type="entry name" value="THIOL_PROTEASE_HIS"/>
    <property type="match status" value="1"/>
</dbReference>
<dbReference type="Pfam" id="PF13529">
    <property type="entry name" value="Peptidase_C39_2"/>
    <property type="match status" value="1"/>
</dbReference>
<dbReference type="InterPro" id="IPR039564">
    <property type="entry name" value="Peptidase_C39-like"/>
</dbReference>
<comment type="caution">
    <text evidence="2">The sequence shown here is derived from an EMBL/GenBank/DDBJ whole genome shotgun (WGS) entry which is preliminary data.</text>
</comment>
<evidence type="ECO:0000259" key="1">
    <source>
        <dbReference type="Pfam" id="PF13529"/>
    </source>
</evidence>
<dbReference type="PATRIC" id="fig|29536.5.peg.564"/>
<keyword evidence="3" id="KW-1185">Reference proteome</keyword>
<dbReference type="InterPro" id="IPR025660">
    <property type="entry name" value="Pept_his_AS"/>
</dbReference>
<protein>
    <recommendedName>
        <fullName evidence="1">Peptidase C39-like domain-containing protein</fullName>
    </recommendedName>
</protein>